<keyword evidence="4" id="KW-1185">Reference proteome</keyword>
<proteinExistence type="inferred from homology"/>
<comment type="caution">
    <text evidence="3">The sequence shown here is derived from an EMBL/GenBank/DDBJ whole genome shotgun (WGS) entry which is preliminary data.</text>
</comment>
<dbReference type="PANTHER" id="PTHR12111">
    <property type="entry name" value="SPLICING FACTOR YJU2"/>
    <property type="match status" value="1"/>
</dbReference>
<feature type="region of interest" description="Disordered" evidence="2">
    <location>
        <begin position="336"/>
        <end position="356"/>
    </location>
</feature>
<evidence type="ECO:0000256" key="2">
    <source>
        <dbReference type="SAM" id="MobiDB-lite"/>
    </source>
</evidence>
<evidence type="ECO:0008006" key="5">
    <source>
        <dbReference type="Google" id="ProtNLM"/>
    </source>
</evidence>
<accession>A0A4S4L5V6</accession>
<organism evidence="3 4">
    <name type="scientific">Phellinidium pouzarii</name>
    <dbReference type="NCBI Taxonomy" id="167371"/>
    <lineage>
        <taxon>Eukaryota</taxon>
        <taxon>Fungi</taxon>
        <taxon>Dikarya</taxon>
        <taxon>Basidiomycota</taxon>
        <taxon>Agaricomycotina</taxon>
        <taxon>Agaricomycetes</taxon>
        <taxon>Hymenochaetales</taxon>
        <taxon>Hymenochaetaceae</taxon>
        <taxon>Phellinidium</taxon>
    </lineage>
</organism>
<sequence>MDSISLLSRPNSYARYAIQVYLKASYFKQVAGFNKYYPPDYDPKEHSSLNAYRGKHALGDRARKIDQGILITRFELPYNIWCDGCHNHIGMGVRYNAEKKKIGNYYSTPIYSFRCKCHLCDNWFTIETDPKNTRYVVTSGARQKDEEWDPEENGGFAIHDPDKAGPSDPLAALEKSTQAQDHLKSVQVPRLTSLQALSDQYNSDPFTLSSRVRKRFRVEKKADKAKKDADDVVKNRYALPESLALVADDDSIKEEARMGFARGRREQRADDAVKRRRLTAELGTSILGASSSRRSLPEHTKRTSVKGRSSTEAAAVASLSLQSRLLQNTARHSDPFIRQSWSKPPDAKMLGVNVKR</sequence>
<feature type="region of interest" description="Disordered" evidence="2">
    <location>
        <begin position="284"/>
        <end position="312"/>
    </location>
</feature>
<evidence type="ECO:0000313" key="3">
    <source>
        <dbReference type="EMBL" id="THH06291.1"/>
    </source>
</evidence>
<dbReference type="AlphaFoldDB" id="A0A4S4L5V6"/>
<dbReference type="Proteomes" id="UP000308199">
    <property type="component" value="Unassembled WGS sequence"/>
</dbReference>
<name>A0A4S4L5V6_9AGAM</name>
<dbReference type="InterPro" id="IPR007590">
    <property type="entry name" value="Saf4/Yju2"/>
</dbReference>
<gene>
    <name evidence="3" type="ORF">EW145_g4189</name>
</gene>
<dbReference type="GO" id="GO:0071014">
    <property type="term" value="C:post-mRNA release spliceosomal complex"/>
    <property type="evidence" value="ECO:0007669"/>
    <property type="project" value="TreeGrafter"/>
</dbReference>
<dbReference type="GO" id="GO:0005684">
    <property type="term" value="C:U2-type spliceosomal complex"/>
    <property type="evidence" value="ECO:0007669"/>
    <property type="project" value="TreeGrafter"/>
</dbReference>
<dbReference type="Pfam" id="PF04502">
    <property type="entry name" value="Saf4_Yju2"/>
    <property type="match status" value="1"/>
</dbReference>
<reference evidence="3 4" key="1">
    <citation type="submission" date="2019-02" db="EMBL/GenBank/DDBJ databases">
        <title>Genome sequencing of the rare red list fungi Phellinidium pouzarii.</title>
        <authorList>
            <person name="Buettner E."/>
            <person name="Kellner H."/>
        </authorList>
    </citation>
    <scope>NUCLEOTIDE SEQUENCE [LARGE SCALE GENOMIC DNA]</scope>
    <source>
        <strain evidence="3 4">DSM 108285</strain>
    </source>
</reference>
<dbReference type="OrthoDB" id="360327at2759"/>
<feature type="region of interest" description="Disordered" evidence="2">
    <location>
        <begin position="142"/>
        <end position="170"/>
    </location>
</feature>
<evidence type="ECO:0000256" key="1">
    <source>
        <dbReference type="ARBA" id="ARBA00005595"/>
    </source>
</evidence>
<dbReference type="PANTHER" id="PTHR12111:SF2">
    <property type="entry name" value="SPLICING FACTOR YJU2B-RELATED"/>
    <property type="match status" value="1"/>
</dbReference>
<protein>
    <recommendedName>
        <fullName evidence="5">DUF572-domain-containing protein</fullName>
    </recommendedName>
</protein>
<comment type="similarity">
    <text evidence="1">Belongs to the CWC16 family.</text>
</comment>
<dbReference type="EMBL" id="SGPK01000204">
    <property type="protein sequence ID" value="THH06291.1"/>
    <property type="molecule type" value="Genomic_DNA"/>
</dbReference>
<evidence type="ECO:0000313" key="4">
    <source>
        <dbReference type="Proteomes" id="UP000308199"/>
    </source>
</evidence>
<dbReference type="GO" id="GO:0000398">
    <property type="term" value="P:mRNA splicing, via spliceosome"/>
    <property type="evidence" value="ECO:0007669"/>
    <property type="project" value="InterPro"/>
</dbReference>